<feature type="domain" description="DUF6606" evidence="10">
    <location>
        <begin position="10"/>
        <end position="289"/>
    </location>
</feature>
<dbReference type="Pfam" id="PF20255">
    <property type="entry name" value="DUF6606"/>
    <property type="match status" value="1"/>
</dbReference>
<name>A0A9P4NGG7_9PEZI</name>
<feature type="region of interest" description="Disordered" evidence="7">
    <location>
        <begin position="3163"/>
        <end position="3217"/>
    </location>
</feature>
<feature type="domain" description="DUF3645" evidence="9">
    <location>
        <begin position="2377"/>
        <end position="2409"/>
    </location>
</feature>
<evidence type="ECO:0000259" key="10">
    <source>
        <dbReference type="Pfam" id="PF20255"/>
    </source>
</evidence>
<keyword evidence="4" id="KW-0833">Ubl conjugation pathway</keyword>
<dbReference type="Proteomes" id="UP000800235">
    <property type="component" value="Unassembled WGS sequence"/>
</dbReference>
<evidence type="ECO:0000313" key="12">
    <source>
        <dbReference type="Proteomes" id="UP000800235"/>
    </source>
</evidence>
<keyword evidence="3" id="KW-0645">Protease</keyword>
<evidence type="ECO:0000256" key="2">
    <source>
        <dbReference type="ARBA" id="ARBA00012759"/>
    </source>
</evidence>
<evidence type="ECO:0000259" key="9">
    <source>
        <dbReference type="Pfam" id="PF12359"/>
    </source>
</evidence>
<evidence type="ECO:0000256" key="5">
    <source>
        <dbReference type="ARBA" id="ARBA00022801"/>
    </source>
</evidence>
<dbReference type="InterPro" id="IPR022105">
    <property type="entry name" value="DUF3645"/>
</dbReference>
<dbReference type="GO" id="GO:0006508">
    <property type="term" value="P:proteolysis"/>
    <property type="evidence" value="ECO:0007669"/>
    <property type="project" value="UniProtKB-KW"/>
</dbReference>
<dbReference type="Pfam" id="PF12359">
    <property type="entry name" value="DUF3645"/>
    <property type="match status" value="1"/>
</dbReference>
<keyword evidence="12" id="KW-1185">Reference proteome</keyword>
<dbReference type="InterPro" id="IPR027417">
    <property type="entry name" value="P-loop_NTPase"/>
</dbReference>
<feature type="compositionally biased region" description="Acidic residues" evidence="7">
    <location>
        <begin position="3171"/>
        <end position="3217"/>
    </location>
</feature>
<protein>
    <recommendedName>
        <fullName evidence="2">ubiquitinyl hydrolase 1</fullName>
        <ecNumber evidence="2">3.4.19.12</ecNumber>
    </recommendedName>
</protein>
<feature type="domain" description="DUF3638" evidence="8">
    <location>
        <begin position="2035"/>
        <end position="2258"/>
    </location>
</feature>
<dbReference type="PANTHER" id="PTHR13367:SF32">
    <property type="entry name" value="DUF6606 DOMAIN-CONTAINING PROTEIN"/>
    <property type="match status" value="1"/>
</dbReference>
<evidence type="ECO:0000313" key="11">
    <source>
        <dbReference type="EMBL" id="KAF2420579.1"/>
    </source>
</evidence>
<evidence type="ECO:0000256" key="3">
    <source>
        <dbReference type="ARBA" id="ARBA00022670"/>
    </source>
</evidence>
<keyword evidence="6" id="KW-0788">Thiol protease</keyword>
<dbReference type="OrthoDB" id="3182339at2759"/>
<proteinExistence type="predicted"/>
<comment type="caution">
    <text evidence="11">The sequence shown here is derived from an EMBL/GenBank/DDBJ whole genome shotgun (WGS) entry which is preliminary data.</text>
</comment>
<sequence>MASPAVLRAVFNHLVLPPRLPGKHDGDAMIEDVEKNLFDRFSKAVRTIQHLTHHDLAEEQPGWDKIRVAILSAKALNAGTKVNKVELLKSLSALQNDHILILRITEQNAGLVLYRNVHNIHGDGVTFEAFEASAASENVLAAKSALKWTFPGMAVHLPYATFAEFSFQHSLATFLEKASLESISQFGAHTLRAGAWIPEFRDTAHPAIISQMLMALLEVNGHRVHSVLLGKRVRDDVCWFDGATKPWRRSPMYLVLRVALQRHLCSLYGDEKGTMHFKFLIALLLAQFLDDIRGMSSPQFTNLLKTKIARRLAKLAMNREHIALSSHYGLMISILRPTFENSLRSASAAIDTAWSHFKRVNCTRSIKSLPQHADAQSLQLTLLHSGTYLREALANASGYGLHQVHVVKNFDHSVATTKQYNNFFERYSKLSKIEIEFEEAGKAALGTVIDPEEQCVGLAKSISAYMTTVGSAYDSDPQQKSTMLLTLMQLWVAMDKIATELYPVLLHFDPAFPPEILDVLQLSSLADMNRLRVVETHIRNRHVLCGPRQKTIFDDPSVGSFADQYFQSADGAPMQDLLIAIQASEQQSRVQKEAEWATLTAQHTALLTQISVSSCLFMTEDHIWYEERVHDDQHCTKCDQERKAHRMTIEIHEDYLPARAEIARAVVFELLCPQAFASYRQATWQIIGKLGLAQQTQGTEPRIVVSEYKNLRQFSIRPQSLTLGSTTKSFLNSHHAFVRLPTPKEDVLLPNALKFGYFDRGTQLWPGRVAFKPNFAHHISALRIEPSSPWSPLLNNALFVAGAGGPSSNAVVASQTKCPNALNVHEFMAFQYLFSGFTRRWPMILVELGSSQMSFSTEATMLLMSRLTLEAGPSDLKDPENPLRIVHVYLRDNAFCTQLLNQLSRRLATLASNWRETHSMELIINLVLRLCFFSTGFAAQEANRLLLQTRETIAHWLTLLRIEMHTSTNASSPLTCSKYAVRAALLLKRTFLVYTDTTAGVWREQGPDATLIPGSQLQLFLEAAIVIQDNLNIDPQKLPYALRIAIAADIKLTHRLRILLRASLDSSPDSLEHSIRRGWPEPEGSSRNFSELQYLSDHEYWVQTTVTAANLRPQTLHFHILNGALLIDGQLLGKMPAEHRESVVLCELFGEQQLFTYPSSLPGMRYALTLSHGLNGHQIHVGFHHGRMRIRARFANRILELVHRNEFRDPHGQSADLPESLLEDCIHWLDLNSGLIEIRRRPSIWLSKDSHWTLDFRSRTARRRNGVLVDPHSSLFRRFIYNFSGFELGRYLTVFQPQFRPLTVELRRLELAFSVRHGLLESRQLQAVIDANQDMGTWYGLKSALVLRDIANPLRRSVVIPTGIVTLEKLGMHVAVRVNNEGRFIRYYLDDILGRLSCSAEPFHLYLQAQLHACTSFVLPDPLTERTGLEEALHVLQSGAAQPCTPLEARALACLSAIEDLTPSREYYPPNLKVMAKVTWREHLPFSSQHESFPDLVHRILERSHQLSKFSFNAETSTEILGSTHLSMRALIRGRLLERGSNSAYMDDDYSPRDRYITHSSANVAEAVNLLKLWPEKLPTASHLASTLQRIGRIGGYERIFENPLLSNGLNVNIGSEWGALVRLCQNYNSRDKFAAMFMLGLISFRIDVDMDLVRTLVAFAIFHDLKSVALPEGEAFDIFSQNTLLKLDDVESLLRPCRVPYVGHEITEVTNAEFFLSAKEYRKNESAKKEHEKHVAEQLTLLSKHVHQQWPCAKPSVEGIVPLPYLFLDKALDLIQVKWSNRYQNLLFYNSIKSVQLVLDRQRGEVEPPPIAKHPLDSTLMTTKYAHYENLSLSVLLKTSLVTLTQPPPGDNIGSFSKGSSELQALRPRAAHSSASLSPEVSELQILISDLTSSDSSVRTRYAKGLADSLSAFIETSTGNPVSTCTFSPPDLQSDMKKSRQIIEQQHCQIREHLKRNHYARHWLSLGGLWPCMSTQALLQEVASVSKLLRDHEKACIITFALSLTKLQRLLRIEHAHIVGNVPKTQEELRNIGHSNWSPAQYPDWLLLELENDILIRPDQVEVALATIHPSSASNSLLQMNMGRGKTSCIIPMVAAVLANSKDLLRVIVPRALLIQTAQLLQSRLGHLINRSITHIPFSRKTPTNKDTIKTYLSLHKHALKASGIILTLPEHVMSFKLSGLQRLSDSRIDEAQWMTRIQAFLENHSRDIIDESDLILSLGTQLIYPSGSQTAVDGHPYRWEVVQELLKLVESHTYDLEHRFPNSVEIVRRPFGAYPLISFIRQDAESALVDALVADISHGRTSILPIGDYCRQDRSIVKNFIAKSKVSTATTERIKQLHVDKASIKKTLLLLRGLLVHRILIATLKKRWNVQYGLHPGRDPIAVPFRAKGVPSEQAEFGHVDVSILLTCLAFYYQGVTIDQFRQGLSSILRSDDPRSNYERWTSCASDLPGSLHDWSAINVDDTAQINLIWRHVRFQPAVIDYYLNIFVFPRHAKQFQLKLQASAWDLPLFVSESNDGDSALVPLTTGFSGTNDNRNMLPMNIAQHDLPALANLNAEVLTYLLSPRNRGYVLAIDHRQKRLSESDLLLRIKEMGIRVIIDAGAQILELDNRNLVKLWLEKDYEAPAALFFDDNNKAMIRYRHGLELPLVASTFADDLTDVLVYLDESHCRGTDLKLPRYARGALTLGPGLQKDAAVQAAMRLRLLGTTQSVVFFSPPEVHQNILDLRKQDSRIAVESVDVVRWLLETTCENIESMMPLYYAQGADYCRRTQALSDNSDFITDKSHRDSYLEVLRQKEQQTLHSLYEPKIRHSRKAKTSFSPNLDSFMKELNTRRKLFSDTGNAVHASALQEVEQEREVAYEVEMVREVQKPTHYSPFMFGGLHRDIISFVKTGRLSAGSAAFDLAMLALSRTALGRKHGVKNHTLQSRLYVSSEFCKTVSLPLGTLNDNFQRVVNWIVWSSATETALIVSPEEAEIIIPLIRNLQTPAAYLLTYAAPITRSMLHFDRLDYYSIPSLPSGWMAPTWLKTELGVFAGRLYFEFEEYANMCKFLGINEDDSRSSGGEVTVGEGQIDGTLDGDWEHVLNPAEEDKRPSFTAKPLTFLHEWLVVRRKGQNFVHTPAGYVCQGKPLSSDHPFFASRDGDEDGGRGSKLLVREFLGPDHTLGALDGNQEDDIGDGDFMFEDGENAVEDGSDDENEFFSAEEDGESDSEESVGW</sequence>
<gene>
    <name evidence="11" type="ORF">EJ08DRAFT_25307</name>
</gene>
<dbReference type="InterPro" id="IPR022099">
    <property type="entry name" value="DUF3638"/>
</dbReference>
<organism evidence="11 12">
    <name type="scientific">Tothia fuscella</name>
    <dbReference type="NCBI Taxonomy" id="1048955"/>
    <lineage>
        <taxon>Eukaryota</taxon>
        <taxon>Fungi</taxon>
        <taxon>Dikarya</taxon>
        <taxon>Ascomycota</taxon>
        <taxon>Pezizomycotina</taxon>
        <taxon>Dothideomycetes</taxon>
        <taxon>Pleosporomycetidae</taxon>
        <taxon>Venturiales</taxon>
        <taxon>Cylindrosympodiaceae</taxon>
        <taxon>Tothia</taxon>
    </lineage>
</organism>
<dbReference type="PANTHER" id="PTHR13367">
    <property type="entry name" value="UBIQUITIN THIOESTERASE"/>
    <property type="match status" value="1"/>
</dbReference>
<dbReference type="EMBL" id="MU007108">
    <property type="protein sequence ID" value="KAF2420579.1"/>
    <property type="molecule type" value="Genomic_DNA"/>
</dbReference>
<dbReference type="Pfam" id="PF12340">
    <property type="entry name" value="DUF3638"/>
    <property type="match status" value="1"/>
</dbReference>
<evidence type="ECO:0000259" key="8">
    <source>
        <dbReference type="Pfam" id="PF12340"/>
    </source>
</evidence>
<dbReference type="InterPro" id="IPR046541">
    <property type="entry name" value="DUF6606"/>
</dbReference>
<evidence type="ECO:0000256" key="7">
    <source>
        <dbReference type="SAM" id="MobiDB-lite"/>
    </source>
</evidence>
<keyword evidence="5" id="KW-0378">Hydrolase</keyword>
<dbReference type="Gene3D" id="3.40.50.300">
    <property type="entry name" value="P-loop containing nucleotide triphosphate hydrolases"/>
    <property type="match status" value="1"/>
</dbReference>
<dbReference type="InterPro" id="IPR051346">
    <property type="entry name" value="OTU_Deubiquitinase"/>
</dbReference>
<reference evidence="11" key="1">
    <citation type="journal article" date="2020" name="Stud. Mycol.">
        <title>101 Dothideomycetes genomes: a test case for predicting lifestyles and emergence of pathogens.</title>
        <authorList>
            <person name="Haridas S."/>
            <person name="Albert R."/>
            <person name="Binder M."/>
            <person name="Bloem J."/>
            <person name="Labutti K."/>
            <person name="Salamov A."/>
            <person name="Andreopoulos B."/>
            <person name="Baker S."/>
            <person name="Barry K."/>
            <person name="Bills G."/>
            <person name="Bluhm B."/>
            <person name="Cannon C."/>
            <person name="Castanera R."/>
            <person name="Culley D."/>
            <person name="Daum C."/>
            <person name="Ezra D."/>
            <person name="Gonzalez J."/>
            <person name="Henrissat B."/>
            <person name="Kuo A."/>
            <person name="Liang C."/>
            <person name="Lipzen A."/>
            <person name="Lutzoni F."/>
            <person name="Magnuson J."/>
            <person name="Mondo S."/>
            <person name="Nolan M."/>
            <person name="Ohm R."/>
            <person name="Pangilinan J."/>
            <person name="Park H.-J."/>
            <person name="Ramirez L."/>
            <person name="Alfaro M."/>
            <person name="Sun H."/>
            <person name="Tritt A."/>
            <person name="Yoshinaga Y."/>
            <person name="Zwiers L.-H."/>
            <person name="Turgeon B."/>
            <person name="Goodwin S."/>
            <person name="Spatafora J."/>
            <person name="Crous P."/>
            <person name="Grigoriev I."/>
        </authorList>
    </citation>
    <scope>NUCLEOTIDE SEQUENCE</scope>
    <source>
        <strain evidence="11">CBS 130266</strain>
    </source>
</reference>
<dbReference type="SUPFAM" id="SSF52540">
    <property type="entry name" value="P-loop containing nucleoside triphosphate hydrolases"/>
    <property type="match status" value="1"/>
</dbReference>
<evidence type="ECO:0000256" key="1">
    <source>
        <dbReference type="ARBA" id="ARBA00000707"/>
    </source>
</evidence>
<dbReference type="GO" id="GO:0004843">
    <property type="term" value="F:cysteine-type deubiquitinase activity"/>
    <property type="evidence" value="ECO:0007669"/>
    <property type="project" value="UniProtKB-EC"/>
</dbReference>
<comment type="catalytic activity">
    <reaction evidence="1">
        <text>Thiol-dependent hydrolysis of ester, thioester, amide, peptide and isopeptide bonds formed by the C-terminal Gly of ubiquitin (a 76-residue protein attached to proteins as an intracellular targeting signal).</text>
        <dbReference type="EC" id="3.4.19.12"/>
    </reaction>
</comment>
<dbReference type="EC" id="3.4.19.12" evidence="2"/>
<evidence type="ECO:0000256" key="4">
    <source>
        <dbReference type="ARBA" id="ARBA00022786"/>
    </source>
</evidence>
<accession>A0A9P4NGG7</accession>
<evidence type="ECO:0000256" key="6">
    <source>
        <dbReference type="ARBA" id="ARBA00022807"/>
    </source>
</evidence>